<comment type="caution">
    <text evidence="10">The sequence shown here is derived from an EMBL/GenBank/DDBJ whole genome shotgun (WGS) entry which is preliminary data.</text>
</comment>
<evidence type="ECO:0000256" key="3">
    <source>
        <dbReference type="ARBA" id="ARBA00022554"/>
    </source>
</evidence>
<feature type="compositionally biased region" description="Polar residues" evidence="9">
    <location>
        <begin position="208"/>
        <end position="218"/>
    </location>
</feature>
<keyword evidence="5" id="KW-0677">Repeat</keyword>
<evidence type="ECO:0000256" key="9">
    <source>
        <dbReference type="SAM" id="MobiDB-lite"/>
    </source>
</evidence>
<dbReference type="Pfam" id="PF21032">
    <property type="entry name" value="PROPPIN"/>
    <property type="match status" value="2"/>
</dbReference>
<keyword evidence="3" id="KW-0926">Vacuole</keyword>
<feature type="compositionally biased region" description="Acidic residues" evidence="9">
    <location>
        <begin position="177"/>
        <end position="191"/>
    </location>
</feature>
<sequence>MTQKCSLRFNQTHSCLLATSKTGELAVYNCDPFDNCYTSDINEGTISFAEMLFATSLVATVGPLNINNTLRIINTRKNTCICELNYKNSILDVRMNRRRLIVVFLTHILIYDVSCMKLIQRINILTNNKSKDNDNKNNNNNNNTNSNDESLICALSASNSSVLAYQQIPSKSHGYSDEEDEYGEEDEEGEMGIDVSRSNDEFNDDSDVSTVYSRNNNDNKSKHQTGSMIVFDTIKMQPISIINCHKNALAVCALSNNGVLLATASIKGTLVRIFNTRTSKKILEFRRGSLPARIQSMSFNNDNTILGCSSNKGTIHFFSIPNNIAELGVSNDSDVDMMYSSTQSDDSIDNSQHSEFPKASTLTTDELEEVRNLIDRADNTSNKAQKSFDKSHSKARQISSLLWNRYKQYLPDTINSLVEPLRDFSCIKLSSKRNELVKIGIVDRTCYVVTSSGKLLQYTIPKPIQGKDQSSQNSTGLQNCIFVTESQF</sequence>
<dbReference type="Proteomes" id="UP001378960">
    <property type="component" value="Unassembled WGS sequence"/>
</dbReference>
<feature type="region of interest" description="Disordered" evidence="9">
    <location>
        <begin position="169"/>
        <end position="223"/>
    </location>
</feature>
<dbReference type="SUPFAM" id="SSF50978">
    <property type="entry name" value="WD40 repeat-like"/>
    <property type="match status" value="1"/>
</dbReference>
<reference evidence="10 11" key="1">
    <citation type="journal article" date="2023" name="Elife">
        <title>Identification of key yeast species and microbe-microbe interactions impacting larval growth of Drosophila in the wild.</title>
        <authorList>
            <person name="Mure A."/>
            <person name="Sugiura Y."/>
            <person name="Maeda R."/>
            <person name="Honda K."/>
            <person name="Sakurai N."/>
            <person name="Takahashi Y."/>
            <person name="Watada M."/>
            <person name="Katoh T."/>
            <person name="Gotoh A."/>
            <person name="Gotoh Y."/>
            <person name="Taniguchi I."/>
            <person name="Nakamura K."/>
            <person name="Hayashi T."/>
            <person name="Katayama T."/>
            <person name="Uemura T."/>
            <person name="Hattori Y."/>
        </authorList>
    </citation>
    <scope>NUCLEOTIDE SEQUENCE [LARGE SCALE GENOMIC DNA]</scope>
    <source>
        <strain evidence="10 11">PK-24</strain>
    </source>
</reference>
<keyword evidence="2" id="KW-0813">Transport</keyword>
<evidence type="ECO:0000256" key="6">
    <source>
        <dbReference type="ARBA" id="ARBA00022927"/>
    </source>
</evidence>
<protein>
    <submittedName>
        <fullName evidence="10">Atg21 protein</fullName>
    </submittedName>
</protein>
<evidence type="ECO:0000256" key="1">
    <source>
        <dbReference type="ARBA" id="ARBA00004184"/>
    </source>
</evidence>
<evidence type="ECO:0000313" key="10">
    <source>
        <dbReference type="EMBL" id="GMM44417.1"/>
    </source>
</evidence>
<evidence type="ECO:0000256" key="5">
    <source>
        <dbReference type="ARBA" id="ARBA00022737"/>
    </source>
</evidence>
<dbReference type="InterPro" id="IPR048720">
    <property type="entry name" value="PROPPIN"/>
</dbReference>
<gene>
    <name evidence="10" type="ORF">DAPK24_009920</name>
</gene>
<proteinExistence type="inferred from homology"/>
<keyword evidence="6" id="KW-0653">Protein transport</keyword>
<evidence type="ECO:0000256" key="7">
    <source>
        <dbReference type="ARBA" id="ARBA00025740"/>
    </source>
</evidence>
<evidence type="ECO:0000256" key="8">
    <source>
        <dbReference type="ARBA" id="ARBA00037813"/>
    </source>
</evidence>
<dbReference type="InterPro" id="IPR015943">
    <property type="entry name" value="WD40/YVTN_repeat-like_dom_sf"/>
</dbReference>
<name>A0AAV5QZJ6_PICKL</name>
<dbReference type="InterPro" id="IPR001680">
    <property type="entry name" value="WD40_rpt"/>
</dbReference>
<organism evidence="10 11">
    <name type="scientific">Pichia kluyveri</name>
    <name type="common">Yeast</name>
    <dbReference type="NCBI Taxonomy" id="36015"/>
    <lineage>
        <taxon>Eukaryota</taxon>
        <taxon>Fungi</taxon>
        <taxon>Dikarya</taxon>
        <taxon>Ascomycota</taxon>
        <taxon>Saccharomycotina</taxon>
        <taxon>Pichiomycetes</taxon>
        <taxon>Pichiales</taxon>
        <taxon>Pichiaceae</taxon>
        <taxon>Pichia</taxon>
    </lineage>
</organism>
<keyword evidence="11" id="KW-1185">Reference proteome</keyword>
<dbReference type="AlphaFoldDB" id="A0AAV5QZJ6"/>
<evidence type="ECO:0000256" key="2">
    <source>
        <dbReference type="ARBA" id="ARBA00022448"/>
    </source>
</evidence>
<feature type="compositionally biased region" description="Low complexity" evidence="9">
    <location>
        <begin position="136"/>
        <end position="147"/>
    </location>
</feature>
<dbReference type="Gene3D" id="2.130.10.10">
    <property type="entry name" value="YVTN repeat-like/Quinoprotein amine dehydrogenase"/>
    <property type="match status" value="1"/>
</dbReference>
<evidence type="ECO:0000256" key="4">
    <source>
        <dbReference type="ARBA" id="ARBA00022574"/>
    </source>
</evidence>
<feature type="region of interest" description="Disordered" evidence="9">
    <location>
        <begin position="340"/>
        <end position="361"/>
    </location>
</feature>
<accession>A0AAV5QZJ6</accession>
<dbReference type="GO" id="GO:0005774">
    <property type="term" value="C:vacuolar membrane"/>
    <property type="evidence" value="ECO:0007669"/>
    <property type="project" value="UniProtKB-SubCell"/>
</dbReference>
<comment type="similarity">
    <text evidence="7">Belongs to the WD repeat PROPPIN family.</text>
</comment>
<feature type="region of interest" description="Disordered" evidence="9">
    <location>
        <begin position="128"/>
        <end position="147"/>
    </location>
</feature>
<dbReference type="GO" id="GO:0012505">
    <property type="term" value="C:endomembrane system"/>
    <property type="evidence" value="ECO:0007669"/>
    <property type="project" value="UniProtKB-SubCell"/>
</dbReference>
<evidence type="ECO:0000313" key="11">
    <source>
        <dbReference type="Proteomes" id="UP001378960"/>
    </source>
</evidence>
<dbReference type="InterPro" id="IPR036322">
    <property type="entry name" value="WD40_repeat_dom_sf"/>
</dbReference>
<dbReference type="GO" id="GO:0015031">
    <property type="term" value="P:protein transport"/>
    <property type="evidence" value="ECO:0007669"/>
    <property type="project" value="UniProtKB-KW"/>
</dbReference>
<comment type="subcellular location">
    <subcellularLocation>
        <location evidence="1">Endomembrane system</location>
        <topology evidence="1">Peripheral membrane protein</topology>
    </subcellularLocation>
    <subcellularLocation>
        <location evidence="8">Vacuole membrane</location>
    </subcellularLocation>
</comment>
<keyword evidence="4" id="KW-0853">WD repeat</keyword>
<dbReference type="SMART" id="SM00320">
    <property type="entry name" value="WD40"/>
    <property type="match status" value="2"/>
</dbReference>
<dbReference type="EMBL" id="BTGB01000001">
    <property type="protein sequence ID" value="GMM44417.1"/>
    <property type="molecule type" value="Genomic_DNA"/>
</dbReference>
<dbReference type="PANTHER" id="PTHR11227">
    <property type="entry name" value="WD-REPEAT PROTEIN INTERACTING WITH PHOSPHOINOSIDES WIPI -RELATED"/>
    <property type="match status" value="1"/>
</dbReference>